<dbReference type="PANTHER" id="PTHR43156:SF2">
    <property type="entry name" value="STAGE II SPORULATION PROTEIN E"/>
    <property type="match status" value="1"/>
</dbReference>
<evidence type="ECO:0000259" key="2">
    <source>
        <dbReference type="SMART" id="SM00331"/>
    </source>
</evidence>
<feature type="domain" description="PPM-type phosphatase" evidence="2">
    <location>
        <begin position="191"/>
        <end position="409"/>
    </location>
</feature>
<evidence type="ECO:0000313" key="3">
    <source>
        <dbReference type="EMBL" id="MEN3540698.1"/>
    </source>
</evidence>
<keyword evidence="4" id="KW-1185">Reference proteome</keyword>
<dbReference type="SMART" id="SM00331">
    <property type="entry name" value="PP2C_SIG"/>
    <property type="match status" value="1"/>
</dbReference>
<dbReference type="EMBL" id="JBDJAW010000057">
    <property type="protein sequence ID" value="MEN3540698.1"/>
    <property type="molecule type" value="Genomic_DNA"/>
</dbReference>
<dbReference type="Proteomes" id="UP001447516">
    <property type="component" value="Unassembled WGS sequence"/>
</dbReference>
<dbReference type="PANTHER" id="PTHR43156">
    <property type="entry name" value="STAGE II SPORULATION PROTEIN E-RELATED"/>
    <property type="match status" value="1"/>
</dbReference>
<dbReference type="Pfam" id="PF07228">
    <property type="entry name" value="SpoIIE"/>
    <property type="match status" value="1"/>
</dbReference>
<keyword evidence="1" id="KW-0378">Hydrolase</keyword>
<sequence length="419" mass="46340">MGWDHGGGQMEQGIPDSRDQGLLRALAGMLEDSHLVAFEDIPSLIRRHGREAGFEEIGVYVADLQQSVLRRLCGHGEEDAQPEELKIDTTLAGRALQEVRMLRGGPEGDSPSRWWVPLLDGTERIGVLHMTPTSEDDGLEDRMRHVASLVALIVVSKRSFSDCHARLVRSRPMNVAAEMQWNLMPPLTFATPEVTIGAVLEPAYEIGGDAFDYSTFGSLAHVGVFDAMGHDVSAGLTANLAVAACRNHRRQDMGLVRNSEAIERVLIDEFGRGDRFVTAVIGDLDLETGVFSWVNRGHHAPVLIRHGRWTSTLNCPPAHPMGLDLGLPVILCREQLEPGDRILLYTDGITEMRSPDSGEFGLGRFVEFMIKQNAAGLPVPETLRRLIRTVLEYHDNRLHDDATVLLVEWHGNAHEKLSP</sequence>
<accession>A0ABV0AZK5</accession>
<protein>
    <submittedName>
        <fullName evidence="3">SpoIIE family protein phosphatase</fullName>
    </submittedName>
</protein>
<dbReference type="Gene3D" id="3.60.40.10">
    <property type="entry name" value="PPM-type phosphatase domain"/>
    <property type="match status" value="1"/>
</dbReference>
<dbReference type="SUPFAM" id="SSF81606">
    <property type="entry name" value="PP2C-like"/>
    <property type="match status" value="1"/>
</dbReference>
<dbReference type="InterPro" id="IPR052016">
    <property type="entry name" value="Bact_Sigma-Reg"/>
</dbReference>
<comment type="caution">
    <text evidence="3">The sequence shown here is derived from an EMBL/GenBank/DDBJ whole genome shotgun (WGS) entry which is preliminary data.</text>
</comment>
<proteinExistence type="predicted"/>
<reference evidence="3 4" key="1">
    <citation type="submission" date="2024-05" db="EMBL/GenBank/DDBJ databases">
        <title>Microbispora sp.ZYX-F-249.</title>
        <authorList>
            <person name="Xie H."/>
        </authorList>
    </citation>
    <scope>NUCLEOTIDE SEQUENCE [LARGE SCALE GENOMIC DNA]</scope>
    <source>
        <strain evidence="3 4">ZYX-F-249</strain>
    </source>
</reference>
<dbReference type="RefSeq" id="WP_346230546.1">
    <property type="nucleotide sequence ID" value="NZ_JBDJAW010000057.1"/>
</dbReference>
<evidence type="ECO:0000256" key="1">
    <source>
        <dbReference type="ARBA" id="ARBA00022801"/>
    </source>
</evidence>
<organism evidence="3 4">
    <name type="scientific">Microbispora maris</name>
    <dbReference type="NCBI Taxonomy" id="3144104"/>
    <lineage>
        <taxon>Bacteria</taxon>
        <taxon>Bacillati</taxon>
        <taxon>Actinomycetota</taxon>
        <taxon>Actinomycetes</taxon>
        <taxon>Streptosporangiales</taxon>
        <taxon>Streptosporangiaceae</taxon>
        <taxon>Microbispora</taxon>
    </lineage>
</organism>
<gene>
    <name evidence="3" type="ORF">AAH991_36675</name>
</gene>
<evidence type="ECO:0000313" key="4">
    <source>
        <dbReference type="Proteomes" id="UP001447516"/>
    </source>
</evidence>
<dbReference type="InterPro" id="IPR036457">
    <property type="entry name" value="PPM-type-like_dom_sf"/>
</dbReference>
<dbReference type="InterPro" id="IPR001932">
    <property type="entry name" value="PPM-type_phosphatase-like_dom"/>
</dbReference>
<name>A0ABV0AZK5_9ACTN</name>